<evidence type="ECO:0000256" key="3">
    <source>
        <dbReference type="ARBA" id="ARBA00022842"/>
    </source>
</evidence>
<dbReference type="SUPFAM" id="SSF56784">
    <property type="entry name" value="HAD-like"/>
    <property type="match status" value="1"/>
</dbReference>
<dbReference type="NCBIfam" id="TIGR01549">
    <property type="entry name" value="HAD-SF-IA-v1"/>
    <property type="match status" value="1"/>
</dbReference>
<dbReference type="Gene3D" id="3.40.50.1000">
    <property type="entry name" value="HAD superfamily/HAD-like"/>
    <property type="match status" value="1"/>
</dbReference>
<dbReference type="PANTHER" id="PTHR46470">
    <property type="entry name" value="N-ACYLNEURAMINATE-9-PHOSPHATASE"/>
    <property type="match status" value="1"/>
</dbReference>
<evidence type="ECO:0000313" key="5">
    <source>
        <dbReference type="Proteomes" id="UP000612808"/>
    </source>
</evidence>
<dbReference type="AlphaFoldDB" id="A0A8J3IVC5"/>
<comment type="caution">
    <text evidence="4">The sequence shown here is derived from an EMBL/GenBank/DDBJ whole genome shotgun (WGS) entry which is preliminary data.</text>
</comment>
<dbReference type="Pfam" id="PF00702">
    <property type="entry name" value="Hydrolase"/>
    <property type="match status" value="1"/>
</dbReference>
<evidence type="ECO:0008006" key="6">
    <source>
        <dbReference type="Google" id="ProtNLM"/>
    </source>
</evidence>
<dbReference type="InterPro" id="IPR006439">
    <property type="entry name" value="HAD-SF_hydro_IA"/>
</dbReference>
<dbReference type="GO" id="GO:0044281">
    <property type="term" value="P:small molecule metabolic process"/>
    <property type="evidence" value="ECO:0007669"/>
    <property type="project" value="UniProtKB-ARBA"/>
</dbReference>
<dbReference type="EMBL" id="BOMB01000001">
    <property type="protein sequence ID" value="GID09443.1"/>
    <property type="molecule type" value="Genomic_DNA"/>
</dbReference>
<dbReference type="Proteomes" id="UP000612808">
    <property type="component" value="Unassembled WGS sequence"/>
</dbReference>
<keyword evidence="5" id="KW-1185">Reference proteome</keyword>
<evidence type="ECO:0000256" key="2">
    <source>
        <dbReference type="ARBA" id="ARBA00022801"/>
    </source>
</evidence>
<proteinExistence type="predicted"/>
<dbReference type="RefSeq" id="WP_203654258.1">
    <property type="nucleotide sequence ID" value="NZ_BAAAZM010000010.1"/>
</dbReference>
<evidence type="ECO:0000313" key="4">
    <source>
        <dbReference type="EMBL" id="GID09443.1"/>
    </source>
</evidence>
<dbReference type="Gene3D" id="1.20.120.710">
    <property type="entry name" value="Haloacid dehalogenase hydrolase-like domain"/>
    <property type="match status" value="1"/>
</dbReference>
<dbReference type="InterPro" id="IPR036412">
    <property type="entry name" value="HAD-like_sf"/>
</dbReference>
<comment type="cofactor">
    <cofactor evidence="1">
        <name>Mg(2+)</name>
        <dbReference type="ChEBI" id="CHEBI:18420"/>
    </cofactor>
</comment>
<reference evidence="4" key="1">
    <citation type="submission" date="2021-01" db="EMBL/GenBank/DDBJ databases">
        <title>Whole genome shotgun sequence of Actinocatenispora rupis NBRC 107355.</title>
        <authorList>
            <person name="Komaki H."/>
            <person name="Tamura T."/>
        </authorList>
    </citation>
    <scope>NUCLEOTIDE SEQUENCE</scope>
    <source>
        <strain evidence="4">NBRC 107355</strain>
    </source>
</reference>
<name>A0A8J3IVC5_9ACTN</name>
<dbReference type="SFLD" id="SFLDG01129">
    <property type="entry name" value="C1.5:_HAD__Beta-PGM__Phosphata"/>
    <property type="match status" value="1"/>
</dbReference>
<gene>
    <name evidence="4" type="ORF">Aru02nite_03320</name>
</gene>
<dbReference type="GO" id="GO:0016787">
    <property type="term" value="F:hydrolase activity"/>
    <property type="evidence" value="ECO:0007669"/>
    <property type="project" value="UniProtKB-KW"/>
</dbReference>
<dbReference type="InterPro" id="IPR023214">
    <property type="entry name" value="HAD_sf"/>
</dbReference>
<sequence>MPLLLADLDNTLLDRDAAFRTGVVRLLADHDLPAADVDWVCALDEHGTAPREAVATAIRDRYGLRLPLDTLVDFLRAGAAENVVLAPETRAALVAARTAGWTPVIVTNGLVAQQERKIAVAGLAEYVAGWVVSGAVGADKPDAAMFHAAARAVDGTLDGAWMLGDNPVADVFGAYRLGLSTAWLHLGRTWVETAYRPTVVADTAAEAIHAVLGTDRRGTDG</sequence>
<organism evidence="4 5">
    <name type="scientific">Actinocatenispora rupis</name>
    <dbReference type="NCBI Taxonomy" id="519421"/>
    <lineage>
        <taxon>Bacteria</taxon>
        <taxon>Bacillati</taxon>
        <taxon>Actinomycetota</taxon>
        <taxon>Actinomycetes</taxon>
        <taxon>Micromonosporales</taxon>
        <taxon>Micromonosporaceae</taxon>
        <taxon>Actinocatenispora</taxon>
    </lineage>
</organism>
<protein>
    <recommendedName>
        <fullName evidence="6">Hydrolase of the HAD superfamily</fullName>
    </recommendedName>
</protein>
<dbReference type="InterPro" id="IPR051400">
    <property type="entry name" value="HAD-like_hydrolase"/>
</dbReference>
<keyword evidence="3" id="KW-0460">Magnesium</keyword>
<accession>A0A8J3IVC5</accession>
<keyword evidence="2" id="KW-0378">Hydrolase</keyword>
<evidence type="ECO:0000256" key="1">
    <source>
        <dbReference type="ARBA" id="ARBA00001946"/>
    </source>
</evidence>
<dbReference type="SFLD" id="SFLDS00003">
    <property type="entry name" value="Haloacid_Dehalogenase"/>
    <property type="match status" value="1"/>
</dbReference>